<reference evidence="2" key="1">
    <citation type="submission" date="2023-03" db="EMBL/GenBank/DDBJ databases">
        <title>Mesosutterella sp. nov. isolated from porcine feces.</title>
        <authorList>
            <person name="Yu S."/>
        </authorList>
    </citation>
    <scope>NUCLEOTIDE SEQUENCE</scope>
    <source>
        <strain evidence="2">AGMB02718</strain>
    </source>
</reference>
<dbReference type="EMBL" id="JAKZJU020000001">
    <property type="protein sequence ID" value="MDL2058559.1"/>
    <property type="molecule type" value="Genomic_DNA"/>
</dbReference>
<protein>
    <submittedName>
        <fullName evidence="2">Uncharacterized protein</fullName>
    </submittedName>
</protein>
<keyword evidence="3" id="KW-1185">Reference proteome</keyword>
<organism evidence="2 3">
    <name type="scientific">Mesosutterella faecium</name>
    <dbReference type="NCBI Taxonomy" id="2925194"/>
    <lineage>
        <taxon>Bacteria</taxon>
        <taxon>Pseudomonadati</taxon>
        <taxon>Pseudomonadota</taxon>
        <taxon>Betaproteobacteria</taxon>
        <taxon>Burkholderiales</taxon>
        <taxon>Sutterellaceae</taxon>
        <taxon>Mesosutterella</taxon>
    </lineage>
</organism>
<evidence type="ECO:0000256" key="1">
    <source>
        <dbReference type="SAM" id="MobiDB-lite"/>
    </source>
</evidence>
<comment type="caution">
    <text evidence="2">The sequence shown here is derived from an EMBL/GenBank/DDBJ whole genome shotgun (WGS) entry which is preliminary data.</text>
</comment>
<evidence type="ECO:0000313" key="3">
    <source>
        <dbReference type="Proteomes" id="UP001165481"/>
    </source>
</evidence>
<feature type="compositionally biased region" description="Pro residues" evidence="1">
    <location>
        <begin position="50"/>
        <end position="60"/>
    </location>
</feature>
<dbReference type="RefSeq" id="WP_243375771.1">
    <property type="nucleotide sequence ID" value="NZ_JAKZJU020000001.1"/>
</dbReference>
<accession>A0ABT7IJM2</accession>
<proteinExistence type="predicted"/>
<name>A0ABT7IJM2_9BURK</name>
<gene>
    <name evidence="2" type="ORF">MUN46_001125</name>
</gene>
<sequence>MTEPYSSARVIPTLSRPIVASWSELEACSSRAGALPAMEPAEPSREPSLEPAPAPEPDPAPRSAQPSASFFSVPSFSGAGTAGRIEPAPLSPPAGRPAERPGEPAARGPARFSGLSAAEAPRPARSLSAEELIAYLQPRIQRSILEQLEPVIEQAARSAAASAADRIRNDVSGRLDLIVKNAVSEEIARYFRN</sequence>
<dbReference type="Proteomes" id="UP001165481">
    <property type="component" value="Unassembled WGS sequence"/>
</dbReference>
<evidence type="ECO:0000313" key="2">
    <source>
        <dbReference type="EMBL" id="MDL2058559.1"/>
    </source>
</evidence>
<feature type="region of interest" description="Disordered" evidence="1">
    <location>
        <begin position="29"/>
        <end position="123"/>
    </location>
</feature>
<feature type="compositionally biased region" description="Low complexity" evidence="1">
    <location>
        <begin position="61"/>
        <end position="79"/>
    </location>
</feature>